<keyword evidence="5" id="KW-1185">Reference proteome</keyword>
<evidence type="ECO:0000256" key="1">
    <source>
        <dbReference type="SAM" id="Phobius"/>
    </source>
</evidence>
<dbReference type="PANTHER" id="PTHR44757:SF2">
    <property type="entry name" value="BIOFILM ARCHITECTURE MAINTENANCE PROTEIN MBAA"/>
    <property type="match status" value="1"/>
</dbReference>
<dbReference type="PANTHER" id="PTHR44757">
    <property type="entry name" value="DIGUANYLATE CYCLASE DGCP"/>
    <property type="match status" value="1"/>
</dbReference>
<evidence type="ECO:0000313" key="4">
    <source>
        <dbReference type="EMBL" id="NVD27785.1"/>
    </source>
</evidence>
<dbReference type="InterPro" id="IPR052155">
    <property type="entry name" value="Biofilm_reg_signaling"/>
</dbReference>
<dbReference type="SMART" id="SM00267">
    <property type="entry name" value="GGDEF"/>
    <property type="match status" value="1"/>
</dbReference>
<dbReference type="Gene3D" id="3.20.20.450">
    <property type="entry name" value="EAL domain"/>
    <property type="match status" value="1"/>
</dbReference>
<keyword evidence="1" id="KW-1133">Transmembrane helix</keyword>
<protein>
    <submittedName>
        <fullName evidence="4">EAL domain-containing protein</fullName>
    </submittedName>
</protein>
<gene>
    <name evidence="4" type="ORF">HUO14_07715</name>
</gene>
<feature type="domain" description="GGDEF" evidence="3">
    <location>
        <begin position="143"/>
        <end position="277"/>
    </location>
</feature>
<dbReference type="PROSITE" id="PS50887">
    <property type="entry name" value="GGDEF"/>
    <property type="match status" value="1"/>
</dbReference>
<dbReference type="Gene3D" id="3.30.70.270">
    <property type="match status" value="1"/>
</dbReference>
<dbReference type="EMBL" id="JABWMH010000002">
    <property type="protein sequence ID" value="NVD27785.1"/>
    <property type="molecule type" value="Genomic_DNA"/>
</dbReference>
<accession>A0ABX2N237</accession>
<dbReference type="Pfam" id="PF00563">
    <property type="entry name" value="EAL"/>
    <property type="match status" value="1"/>
</dbReference>
<feature type="domain" description="EAL" evidence="2">
    <location>
        <begin position="286"/>
        <end position="536"/>
    </location>
</feature>
<evidence type="ECO:0000259" key="2">
    <source>
        <dbReference type="PROSITE" id="PS50883"/>
    </source>
</evidence>
<dbReference type="Pfam" id="PF00990">
    <property type="entry name" value="GGDEF"/>
    <property type="match status" value="1"/>
</dbReference>
<dbReference type="InterPro" id="IPR000160">
    <property type="entry name" value="GGDEF_dom"/>
</dbReference>
<dbReference type="CDD" id="cd01948">
    <property type="entry name" value="EAL"/>
    <property type="match status" value="1"/>
</dbReference>
<dbReference type="InterPro" id="IPR001633">
    <property type="entry name" value="EAL_dom"/>
</dbReference>
<organism evidence="4 5">
    <name type="scientific">Parasphingorhabdus flavimaris</name>
    <dbReference type="NCBI Taxonomy" id="266812"/>
    <lineage>
        <taxon>Bacteria</taxon>
        <taxon>Pseudomonadati</taxon>
        <taxon>Pseudomonadota</taxon>
        <taxon>Alphaproteobacteria</taxon>
        <taxon>Sphingomonadales</taxon>
        <taxon>Sphingomonadaceae</taxon>
        <taxon>Parasphingorhabdus</taxon>
    </lineage>
</organism>
<dbReference type="PROSITE" id="PS50883">
    <property type="entry name" value="EAL"/>
    <property type="match status" value="1"/>
</dbReference>
<dbReference type="InterPro" id="IPR035919">
    <property type="entry name" value="EAL_sf"/>
</dbReference>
<proteinExistence type="predicted"/>
<evidence type="ECO:0000313" key="5">
    <source>
        <dbReference type="Proteomes" id="UP000652427"/>
    </source>
</evidence>
<dbReference type="InterPro" id="IPR043128">
    <property type="entry name" value="Rev_trsase/Diguanyl_cyclase"/>
</dbReference>
<dbReference type="SMART" id="SM00052">
    <property type="entry name" value="EAL"/>
    <property type="match status" value="1"/>
</dbReference>
<dbReference type="SUPFAM" id="SSF141868">
    <property type="entry name" value="EAL domain-like"/>
    <property type="match status" value="1"/>
</dbReference>
<dbReference type="Proteomes" id="UP000652427">
    <property type="component" value="Unassembled WGS sequence"/>
</dbReference>
<keyword evidence="1" id="KW-0812">Transmembrane</keyword>
<evidence type="ECO:0000259" key="3">
    <source>
        <dbReference type="PROSITE" id="PS50887"/>
    </source>
</evidence>
<comment type="caution">
    <text evidence="4">The sequence shown here is derived from an EMBL/GenBank/DDBJ whole genome shotgun (WGS) entry which is preliminary data.</text>
</comment>
<feature type="transmembrane region" description="Helical" evidence="1">
    <location>
        <begin position="73"/>
        <end position="89"/>
    </location>
</feature>
<keyword evidence="1" id="KW-0472">Membrane</keyword>
<dbReference type="InterPro" id="IPR029787">
    <property type="entry name" value="Nucleotide_cyclase"/>
</dbReference>
<feature type="transmembrane region" description="Helical" evidence="1">
    <location>
        <begin position="35"/>
        <end position="53"/>
    </location>
</feature>
<sequence length="567" mass="62141">MISGNSERLIMARPEASQCVELAKNGYRASAGRDVVTGGVVIMAILMFIGTGGTVLPDAISSLSGEAGAGDDILVSAFLLNIALILFGWRRYKDLSNEVDERAAAEQRAHSLAITDPLTGLLNRRTIGEKTSDLTDEAQRKHKSVAFLMLDLDNFKNINDVHGHSAGDVVLKQVATRIAGLLPAKNLLARLGGDEFACAFVFDPEQPEMVERIADDLIDSIAAPILENGTHLVVTTSIGMSRYEPETADVEALMRHADIAMYSAKKQGRNRHCWFDEIMEKELQTRNSLETEMRAGIPKGEFVPYYEQQIDLATGKLTGFEMLCRWESRTQGLISPEIFIPIAEETGMIGDLSLSVLRQSFENARHWDPSLTISVNISPIQLLDPWLAQKIVKLLVETGFPPNRLEIEITESSLFENLSLAQSIIGSLKNQGIKIALDDFGTGYSSLAHLRALPFDRIKIDRSFVTSILLNPESKAIVKAITGLGESLGMAITAEGIEDKETESELRTIGCAKGQGWYYGRPLSIEQTRAVLAERNLLPAKQVDVITVPQTEAPAPISVEDRQQKAG</sequence>
<dbReference type="CDD" id="cd01949">
    <property type="entry name" value="GGDEF"/>
    <property type="match status" value="1"/>
</dbReference>
<dbReference type="SUPFAM" id="SSF55073">
    <property type="entry name" value="Nucleotide cyclase"/>
    <property type="match status" value="1"/>
</dbReference>
<name>A0ABX2N237_9SPHN</name>
<dbReference type="NCBIfam" id="TIGR00254">
    <property type="entry name" value="GGDEF"/>
    <property type="match status" value="1"/>
</dbReference>
<reference evidence="4 5" key="1">
    <citation type="submission" date="2020-06" db="EMBL/GenBank/DDBJ databases">
        <authorList>
            <person name="Kim S.-J."/>
            <person name="Park S.-J."/>
        </authorList>
    </citation>
    <scope>NUCLEOTIDE SEQUENCE [LARGE SCALE GENOMIC DNA]</scope>
    <source>
        <strain evidence="4 5">SW-151</strain>
    </source>
</reference>